<evidence type="ECO:0000256" key="4">
    <source>
        <dbReference type="ARBA" id="ARBA00022989"/>
    </source>
</evidence>
<dbReference type="GO" id="GO:0017004">
    <property type="term" value="P:cytochrome complex assembly"/>
    <property type="evidence" value="ECO:0007669"/>
    <property type="project" value="UniProtKB-KW"/>
</dbReference>
<keyword evidence="2 7" id="KW-0812">Transmembrane</keyword>
<evidence type="ECO:0000256" key="6">
    <source>
        <dbReference type="SAM" id="MobiDB-lite"/>
    </source>
</evidence>
<dbReference type="PANTHER" id="PTHR31566">
    <property type="entry name" value="CYTOCHROME C BIOGENESIS PROTEIN CCS1, CHLOROPLASTIC"/>
    <property type="match status" value="1"/>
</dbReference>
<evidence type="ECO:0000259" key="8">
    <source>
        <dbReference type="Pfam" id="PF05140"/>
    </source>
</evidence>
<evidence type="ECO:0000256" key="7">
    <source>
        <dbReference type="SAM" id="Phobius"/>
    </source>
</evidence>
<keyword evidence="10" id="KW-1185">Reference proteome</keyword>
<sequence length="519" mass="56642">MQSSRPEEARISWGWGRWAWRKLTAMRTAVILLALLALAAIPGSLLPQRGVASDPFAVTQYQRDHPDLAPWLDRFGMFEVYASPWFAAIYILLLVSMTGCVLPRTRQLWRSARSSPPAAPRNLARLHGHRSWSSRLDAEELLDTAARHLRRRGFRVVMDADQVRAEKGYLREVGNLMFHLSLLVLLFGVAAGKLLGYEGRVAVIEGSSFTNVRALYDGFARSPWTDVDDLEPFTLRLEDFMATYELTGPKAGEPRDFKANISYRTSDSSPERQTTVSPNQPLVVRGTKVFLTGHGYAPKVTVRDGTGAVVFTGPVIFLPKDSALASDGVVKAPDARPVQIAFQGTFLPTAAIDESGPYSAFPKAIDPQLFLTAFTGDLGLGDGTPQSVFTLDKSGLSQVQTDDKPFSQALSPGETMSLPDGNGSLTFDGLAQFANFQIAYDPGKEVSLVAAVLLLVGLTMSLAIPRRRLWVRVTNTDDGNHIELASLPLARREAPVSESRDLIAALDGPTTKSPEDDGT</sequence>
<dbReference type="Pfam" id="PF05140">
    <property type="entry name" value="ResB"/>
    <property type="match status" value="1"/>
</dbReference>
<evidence type="ECO:0000256" key="2">
    <source>
        <dbReference type="ARBA" id="ARBA00022692"/>
    </source>
</evidence>
<comment type="caution">
    <text evidence="9">The sequence shown here is derived from an EMBL/GenBank/DDBJ whole genome shotgun (WGS) entry which is preliminary data.</text>
</comment>
<dbReference type="GO" id="GO:0016020">
    <property type="term" value="C:membrane"/>
    <property type="evidence" value="ECO:0007669"/>
    <property type="project" value="UniProtKB-SubCell"/>
</dbReference>
<feature type="region of interest" description="Disordered" evidence="6">
    <location>
        <begin position="498"/>
        <end position="519"/>
    </location>
</feature>
<keyword evidence="5 7" id="KW-0472">Membrane</keyword>
<reference evidence="9 10" key="1">
    <citation type="submission" date="2019-06" db="EMBL/GenBank/DDBJ databases">
        <title>Sequencing the genomes of 1000 actinobacteria strains.</title>
        <authorList>
            <person name="Klenk H.-P."/>
        </authorList>
    </citation>
    <scope>NUCLEOTIDE SEQUENCE [LARGE SCALE GENOMIC DNA]</scope>
    <source>
        <strain evidence="9 10">DSM 25218</strain>
    </source>
</reference>
<evidence type="ECO:0000313" key="9">
    <source>
        <dbReference type="EMBL" id="TQL67220.1"/>
    </source>
</evidence>
<dbReference type="InterPro" id="IPR007816">
    <property type="entry name" value="ResB-like_domain"/>
</dbReference>
<keyword evidence="3" id="KW-0201">Cytochrome c-type biogenesis</keyword>
<evidence type="ECO:0000256" key="5">
    <source>
        <dbReference type="ARBA" id="ARBA00023136"/>
    </source>
</evidence>
<accession>A0A543A3Q6</accession>
<keyword evidence="4 7" id="KW-1133">Transmembrane helix</keyword>
<gene>
    <name evidence="9" type="ORF">FB381_1093</name>
</gene>
<comment type="subcellular location">
    <subcellularLocation>
        <location evidence="1">Membrane</location>
        <topology evidence="1">Multi-pass membrane protein</topology>
    </subcellularLocation>
</comment>
<feature type="transmembrane region" description="Helical" evidence="7">
    <location>
        <begin position="176"/>
        <end position="197"/>
    </location>
</feature>
<dbReference type="AlphaFoldDB" id="A0A543A3Q6"/>
<dbReference type="InterPro" id="IPR023494">
    <property type="entry name" value="Cyt_c_bgen_Ccs1/CcsB/ResB"/>
</dbReference>
<evidence type="ECO:0000313" key="10">
    <source>
        <dbReference type="Proteomes" id="UP000320209"/>
    </source>
</evidence>
<name>A0A543A3Q6_9ACTN</name>
<evidence type="ECO:0000256" key="1">
    <source>
        <dbReference type="ARBA" id="ARBA00004141"/>
    </source>
</evidence>
<feature type="transmembrane region" description="Helical" evidence="7">
    <location>
        <begin position="85"/>
        <end position="103"/>
    </location>
</feature>
<organism evidence="9 10">
    <name type="scientific">Nocardioides albertanoniae</name>
    <dbReference type="NCBI Taxonomy" id="1175486"/>
    <lineage>
        <taxon>Bacteria</taxon>
        <taxon>Bacillati</taxon>
        <taxon>Actinomycetota</taxon>
        <taxon>Actinomycetes</taxon>
        <taxon>Propionibacteriales</taxon>
        <taxon>Nocardioidaceae</taxon>
        <taxon>Nocardioides</taxon>
    </lineage>
</organism>
<dbReference type="PANTHER" id="PTHR31566:SF0">
    <property type="entry name" value="CYTOCHROME C BIOGENESIS PROTEIN CCS1, CHLOROPLASTIC"/>
    <property type="match status" value="1"/>
</dbReference>
<proteinExistence type="predicted"/>
<evidence type="ECO:0000256" key="3">
    <source>
        <dbReference type="ARBA" id="ARBA00022748"/>
    </source>
</evidence>
<protein>
    <submittedName>
        <fullName evidence="9">Cytochrome c biogenesis protein</fullName>
    </submittedName>
</protein>
<dbReference type="Proteomes" id="UP000320209">
    <property type="component" value="Unassembled WGS sequence"/>
</dbReference>
<feature type="domain" description="ResB-like" evidence="8">
    <location>
        <begin position="26"/>
        <end position="487"/>
    </location>
</feature>
<dbReference type="EMBL" id="VFOV01000001">
    <property type="protein sequence ID" value="TQL67220.1"/>
    <property type="molecule type" value="Genomic_DNA"/>
</dbReference>
<feature type="transmembrane region" description="Helical" evidence="7">
    <location>
        <begin position="446"/>
        <end position="464"/>
    </location>
</feature>